<evidence type="ECO:0000256" key="2">
    <source>
        <dbReference type="SAM" id="Phobius"/>
    </source>
</evidence>
<reference evidence="4" key="1">
    <citation type="submission" date="2017-02" db="EMBL/GenBank/DDBJ databases">
        <authorList>
            <person name="Varghese N."/>
            <person name="Submissions S."/>
        </authorList>
    </citation>
    <scope>NUCLEOTIDE SEQUENCE [LARGE SCALE GENOMIC DNA]</scope>
    <source>
        <strain evidence="4">UM2</strain>
    </source>
</reference>
<gene>
    <name evidence="3" type="ORF">SAMN06295920_101238</name>
</gene>
<dbReference type="Proteomes" id="UP000189818">
    <property type="component" value="Unassembled WGS sequence"/>
</dbReference>
<feature type="compositionally biased region" description="Pro residues" evidence="1">
    <location>
        <begin position="311"/>
        <end position="334"/>
    </location>
</feature>
<keyword evidence="4" id="KW-1185">Reference proteome</keyword>
<dbReference type="RefSeq" id="WP_079646211.1">
    <property type="nucleotide sequence ID" value="NZ_JBHRVT010000003.1"/>
</dbReference>
<feature type="compositionally biased region" description="Low complexity" evidence="1">
    <location>
        <begin position="355"/>
        <end position="369"/>
    </location>
</feature>
<dbReference type="AlphaFoldDB" id="A0A1T4ZUI1"/>
<evidence type="ECO:0000313" key="3">
    <source>
        <dbReference type="EMBL" id="SKB26348.1"/>
    </source>
</evidence>
<feature type="compositionally biased region" description="Low complexity" evidence="1">
    <location>
        <begin position="247"/>
        <end position="265"/>
    </location>
</feature>
<sequence>MGVLLALLLGVAAAFFVLAMPIRMLETVTTFTRLSKLMVQAEPPISPNDRTLLSVLAAILTAGIGWVLVDWLVFGRAGMSTLIRTRDDDYEDEDEDHFRPTDPLDLVTPAEDPAAEWPVPSTGDARRPLSARTDIGDPPPALDPFGAPLAGLNQALPPISEILPGTGVSAPPLQPNALPPLIQPAAFPQAAPFPEAEPAPPEMPPPAGGLPTWMPAPGLRPDGQAADPLPAAFYEEPAEPGPEPEVDSAPAPDAAVPPSLIGTPAVPQPVPPLPTPQAGPFAPPPLADEMPPLAAQPFADPQPAVAVRQPDQPPAAAPAPAPAQPAPRPRPLPEPGFDRARLEELLARLERGLQQRRAAAAARAQAEQSPPAPQQAPAPVPTAMPMPAAAPPSLTEPPAPPPIIEPVPPMSRYEPPAAPAPASILPVAPPRAVPELRSDELLDQPLHVTLDLLRNMVKR</sequence>
<proteinExistence type="predicted"/>
<feature type="region of interest" description="Disordered" evidence="1">
    <location>
        <begin position="88"/>
        <end position="149"/>
    </location>
</feature>
<evidence type="ECO:0000313" key="4">
    <source>
        <dbReference type="Proteomes" id="UP000189818"/>
    </source>
</evidence>
<feature type="compositionally biased region" description="Pro residues" evidence="1">
    <location>
        <begin position="266"/>
        <end position="286"/>
    </location>
</feature>
<protein>
    <submittedName>
        <fullName evidence="3">Uncharacterized protein</fullName>
    </submittedName>
</protein>
<dbReference type="EMBL" id="FUYM01000001">
    <property type="protein sequence ID" value="SKB26348.1"/>
    <property type="molecule type" value="Genomic_DNA"/>
</dbReference>
<organism evidence="3 4">
    <name type="scientific">Rhizorhabdus histidinilytica</name>
    <dbReference type="NCBI Taxonomy" id="439228"/>
    <lineage>
        <taxon>Bacteria</taxon>
        <taxon>Pseudomonadati</taxon>
        <taxon>Pseudomonadota</taxon>
        <taxon>Alphaproteobacteria</taxon>
        <taxon>Sphingomonadales</taxon>
        <taxon>Sphingomonadaceae</taxon>
        <taxon>Rhizorhabdus</taxon>
    </lineage>
</organism>
<feature type="compositionally biased region" description="Pro residues" evidence="1">
    <location>
        <begin position="370"/>
        <end position="409"/>
    </location>
</feature>
<feature type="compositionally biased region" description="Low complexity" evidence="1">
    <location>
        <begin position="301"/>
        <end position="310"/>
    </location>
</feature>
<keyword evidence="2" id="KW-1133">Transmembrane helix</keyword>
<feature type="region of interest" description="Disordered" evidence="1">
    <location>
        <begin position="191"/>
        <end position="424"/>
    </location>
</feature>
<name>A0A1T4ZUI1_9SPHN</name>
<feature type="transmembrane region" description="Helical" evidence="2">
    <location>
        <begin position="51"/>
        <end position="74"/>
    </location>
</feature>
<feature type="compositionally biased region" description="Acidic residues" evidence="1">
    <location>
        <begin position="236"/>
        <end position="246"/>
    </location>
</feature>
<accession>A0A1T4ZUI1</accession>
<keyword evidence="2" id="KW-0472">Membrane</keyword>
<feature type="compositionally biased region" description="Pro residues" evidence="1">
    <location>
        <begin position="195"/>
        <end position="208"/>
    </location>
</feature>
<evidence type="ECO:0000256" key="1">
    <source>
        <dbReference type="SAM" id="MobiDB-lite"/>
    </source>
</evidence>
<keyword evidence="2" id="KW-0812">Transmembrane</keyword>
<dbReference type="STRING" id="439228.SAMN06295920_101238"/>
<feature type="compositionally biased region" description="Basic and acidic residues" evidence="1">
    <location>
        <begin position="336"/>
        <end position="353"/>
    </location>
</feature>